<dbReference type="EMBL" id="CDMY01000336">
    <property type="protein sequence ID" value="CEM03264.1"/>
    <property type="molecule type" value="Genomic_DNA"/>
</dbReference>
<name>A0A0G4EXF9_VITBC</name>
<evidence type="ECO:0000256" key="1">
    <source>
        <dbReference type="SAM" id="MobiDB-lite"/>
    </source>
</evidence>
<keyword evidence="3" id="KW-1185">Reference proteome</keyword>
<dbReference type="InParanoid" id="A0A0G4EXF9"/>
<dbReference type="VEuPathDB" id="CryptoDB:Vbra_21112"/>
<protein>
    <submittedName>
        <fullName evidence="2">Uncharacterized protein</fullName>
    </submittedName>
</protein>
<dbReference type="Proteomes" id="UP000041254">
    <property type="component" value="Unassembled WGS sequence"/>
</dbReference>
<accession>A0A0G4EXF9</accession>
<feature type="region of interest" description="Disordered" evidence="1">
    <location>
        <begin position="20"/>
        <end position="97"/>
    </location>
</feature>
<feature type="compositionally biased region" description="Polar residues" evidence="1">
    <location>
        <begin position="54"/>
        <end position="75"/>
    </location>
</feature>
<dbReference type="OrthoDB" id="448080at2759"/>
<gene>
    <name evidence="2" type="ORF">Vbra_21112</name>
</gene>
<evidence type="ECO:0000313" key="3">
    <source>
        <dbReference type="Proteomes" id="UP000041254"/>
    </source>
</evidence>
<evidence type="ECO:0000313" key="2">
    <source>
        <dbReference type="EMBL" id="CEM03264.1"/>
    </source>
</evidence>
<organism evidence="2 3">
    <name type="scientific">Vitrella brassicaformis (strain CCMP3155)</name>
    <dbReference type="NCBI Taxonomy" id="1169540"/>
    <lineage>
        <taxon>Eukaryota</taxon>
        <taxon>Sar</taxon>
        <taxon>Alveolata</taxon>
        <taxon>Colpodellida</taxon>
        <taxon>Vitrellaceae</taxon>
        <taxon>Vitrella</taxon>
    </lineage>
</organism>
<feature type="compositionally biased region" description="Low complexity" evidence="1">
    <location>
        <begin position="33"/>
        <end position="48"/>
    </location>
</feature>
<reference evidence="2 3" key="1">
    <citation type="submission" date="2014-11" db="EMBL/GenBank/DDBJ databases">
        <authorList>
            <person name="Zhu J."/>
            <person name="Qi W."/>
            <person name="Song R."/>
        </authorList>
    </citation>
    <scope>NUCLEOTIDE SEQUENCE [LARGE SCALE GENOMIC DNA]</scope>
</reference>
<dbReference type="AlphaFoldDB" id="A0A0G4EXF9"/>
<proteinExistence type="predicted"/>
<sequence length="666" mass="73194">MRRVHTATHTLCGALLHSAPAPSRSQFIRSSHRCSSAQHRRAAAAALQPRRHLSTASSPAPNAPTQEAAISTQAQADEVEADAPKRRDEDVQDEDDAAAAEVLGDAQGGEEEGIHSAGLRVVVDYPLVLPDTSPLEGLDDKWRDQLAYAPLKEALRIALQVGVSPDADVRAEWHLCGERLKDVALDETAAFFVAYLMSYIGYTDPQLCFQVVERLEARYNSTSLDPIPHPLAGQFGANGSFRSLVDTMPIAIKTKLLLCDVFPRETGLQEIKTAPPVKLPTWQTMDLVEMEDWEAKQPRVRRMRHVQVTSTPTAATRRLKSMLALQLREAIPGASIEKIAQIATIFWNSDRHYTGSLQEDTLELLSKRLLSIPCDLISPYVLTLTSSLRHASCPSAAPLWRHLADATLHPQSFDVHDQVLPFGFPIWPGMSAVPMMAVDQFGALKAASAMKTAAASRGMGRRGEWDEATLPSPFSDQEWKLHVYTKLLTNFCTAAHMPRSPDVFNVLSDHLSTALNETLHELPHDRIDPATLPIGLGEMADMADGVVQSGWYHPNILRGVEAITMRTLSKEADFEDLESADATLASLRGSPADLCRLFNAFAVYRYNQEVEVMGVLRRAIDPYVSSLKEHYRLMVGCHDRPTPTSGVAVHVVREEAPDGGATAAKL</sequence>